<keyword evidence="5" id="KW-0132">Cell division</keyword>
<dbReference type="InterPro" id="IPR002586">
    <property type="entry name" value="CobQ/CobB/MinD/ParA_Nub-bd_dom"/>
</dbReference>
<evidence type="ECO:0000256" key="1">
    <source>
        <dbReference type="ARBA" id="ARBA00022741"/>
    </source>
</evidence>
<dbReference type="Gene3D" id="3.40.50.300">
    <property type="entry name" value="P-loop containing nucleotide triphosphate hydrolases"/>
    <property type="match status" value="1"/>
</dbReference>
<organism evidence="5 6">
    <name type="scientific">Methanoregula boonei (strain DSM 21154 / JCM 14090 / 6A8)</name>
    <dbReference type="NCBI Taxonomy" id="456442"/>
    <lineage>
        <taxon>Archaea</taxon>
        <taxon>Methanobacteriati</taxon>
        <taxon>Methanobacteriota</taxon>
        <taxon>Stenosarchaea group</taxon>
        <taxon>Methanomicrobia</taxon>
        <taxon>Methanomicrobiales</taxon>
        <taxon>Methanoregulaceae</taxon>
        <taxon>Methanoregula</taxon>
    </lineage>
</organism>
<dbReference type="GO" id="GO:0051782">
    <property type="term" value="P:negative regulation of cell division"/>
    <property type="evidence" value="ECO:0007669"/>
    <property type="project" value="TreeGrafter"/>
</dbReference>
<dbReference type="AlphaFoldDB" id="A7I9L5"/>
<feature type="domain" description="CobQ/CobB/MinD/ParA nucleotide binding" evidence="4">
    <location>
        <begin position="6"/>
        <end position="211"/>
    </location>
</feature>
<dbReference type="KEGG" id="mbn:Mboo_1911"/>
<dbReference type="InterPro" id="IPR010224">
    <property type="entry name" value="MinD_archaea"/>
</dbReference>
<evidence type="ECO:0000313" key="5">
    <source>
        <dbReference type="EMBL" id="ABS56426.1"/>
    </source>
</evidence>
<protein>
    <submittedName>
        <fullName evidence="5">Cell division ATPase MinD</fullName>
    </submittedName>
</protein>
<dbReference type="EMBL" id="CP000780">
    <property type="protein sequence ID" value="ABS56426.1"/>
    <property type="molecule type" value="Genomic_DNA"/>
</dbReference>
<dbReference type="HOGENOM" id="CLU_037612_0_3_2"/>
<dbReference type="GeneID" id="5410868"/>
<dbReference type="PANTHER" id="PTHR43384:SF10">
    <property type="entry name" value="ATPASE INVOLVED IN CHROMOSOME PARTITIONING, PARA_MIND FAMILY"/>
    <property type="match status" value="1"/>
</dbReference>
<dbReference type="GO" id="GO:0051301">
    <property type="term" value="P:cell division"/>
    <property type="evidence" value="ECO:0007669"/>
    <property type="project" value="UniProtKB-KW"/>
</dbReference>
<accession>A7I9L5</accession>
<dbReference type="eggNOG" id="arCOG00589">
    <property type="taxonomic scope" value="Archaea"/>
</dbReference>
<name>A7I9L5_METB6</name>
<dbReference type="InterPro" id="IPR027417">
    <property type="entry name" value="P-loop_NTPase"/>
</dbReference>
<feature type="binding site" evidence="3">
    <location>
        <begin position="11"/>
        <end position="18"/>
    </location>
    <ligand>
        <name>ATP</name>
        <dbReference type="ChEBI" id="CHEBI:30616"/>
    </ligand>
</feature>
<gene>
    <name evidence="5" type="ordered locus">Mboo_1911</name>
</gene>
<evidence type="ECO:0000313" key="6">
    <source>
        <dbReference type="Proteomes" id="UP000002408"/>
    </source>
</evidence>
<keyword evidence="1 3" id="KW-0547">Nucleotide-binding</keyword>
<dbReference type="OrthoDB" id="31168at2157"/>
<dbReference type="InterPro" id="IPR025501">
    <property type="entry name" value="MinD_FleN"/>
</dbReference>
<dbReference type="GO" id="GO:0016887">
    <property type="term" value="F:ATP hydrolysis activity"/>
    <property type="evidence" value="ECO:0007669"/>
    <property type="project" value="TreeGrafter"/>
</dbReference>
<evidence type="ECO:0000256" key="3">
    <source>
        <dbReference type="PIRSR" id="PIRSR003092-1"/>
    </source>
</evidence>
<dbReference type="Pfam" id="PF01656">
    <property type="entry name" value="CbiA"/>
    <property type="match status" value="1"/>
</dbReference>
<dbReference type="SUPFAM" id="SSF52540">
    <property type="entry name" value="P-loop containing nucleoside triphosphate hydrolases"/>
    <property type="match status" value="1"/>
</dbReference>
<dbReference type="GO" id="GO:0009898">
    <property type="term" value="C:cytoplasmic side of plasma membrane"/>
    <property type="evidence" value="ECO:0007669"/>
    <property type="project" value="TreeGrafter"/>
</dbReference>
<dbReference type="PIRSF" id="PIRSF003092">
    <property type="entry name" value="MinD"/>
    <property type="match status" value="1"/>
</dbReference>
<evidence type="ECO:0000259" key="4">
    <source>
        <dbReference type="Pfam" id="PF01656"/>
    </source>
</evidence>
<dbReference type="STRING" id="456442.Mboo_1911"/>
<sequence>MVKVYTIASGKGGTGKTTVSVNLGTMLAKMGKETYLMDADIGMANVGLILGLQDAPVTLHEILAGKNNIDEGIYTGPAGLKVIPSGISLQGFQQADPDKIRDVMSEIVKRCEFLLIDAPAGISKDGVVPLAVADEVILVVNPELSSIVDALKTKILTEVVGGHVLGSIINRVDQDKSDVISRKMEKVLGVKVLGIIPEDSNVRRAAAARSPIVVSYPDSPASKAIHRIAADLIGVSYKDETPAVAKREGFIDRFSKALFKKKSDKK</sequence>
<keyword evidence="2 3" id="KW-0067">ATP-binding</keyword>
<reference evidence="6" key="1">
    <citation type="journal article" date="2015" name="Microbiology">
        <title>Genome of Methanoregula boonei 6A8 reveals adaptations to oligotrophic peatland environments.</title>
        <authorList>
            <person name="Braeuer S."/>
            <person name="Cadillo-Quiroz H."/>
            <person name="Kyrpides N."/>
            <person name="Woyke T."/>
            <person name="Goodwin L."/>
            <person name="Detter C."/>
            <person name="Podell S."/>
            <person name="Yavitt J.B."/>
            <person name="Zinder S.H."/>
        </authorList>
    </citation>
    <scope>NUCLEOTIDE SEQUENCE [LARGE SCALE GENOMIC DNA]</scope>
    <source>
        <strain evidence="6">DSM 21154 / JCM 14090 / 6A8</strain>
    </source>
</reference>
<dbReference type="Proteomes" id="UP000002408">
    <property type="component" value="Chromosome"/>
</dbReference>
<dbReference type="GO" id="GO:0005829">
    <property type="term" value="C:cytosol"/>
    <property type="evidence" value="ECO:0007669"/>
    <property type="project" value="TreeGrafter"/>
</dbReference>
<keyword evidence="6" id="KW-1185">Reference proteome</keyword>
<dbReference type="NCBIfam" id="TIGR01969">
    <property type="entry name" value="minD_arch"/>
    <property type="match status" value="1"/>
</dbReference>
<dbReference type="PANTHER" id="PTHR43384">
    <property type="entry name" value="SEPTUM SITE-DETERMINING PROTEIN MIND HOMOLOG, CHLOROPLASTIC-RELATED"/>
    <property type="match status" value="1"/>
</dbReference>
<dbReference type="GO" id="GO:0005524">
    <property type="term" value="F:ATP binding"/>
    <property type="evidence" value="ECO:0007669"/>
    <property type="project" value="UniProtKB-KW"/>
</dbReference>
<dbReference type="InterPro" id="IPR050625">
    <property type="entry name" value="ParA/MinD_ATPase"/>
</dbReference>
<evidence type="ECO:0000256" key="2">
    <source>
        <dbReference type="ARBA" id="ARBA00022840"/>
    </source>
</evidence>
<dbReference type="RefSeq" id="WP_012107479.1">
    <property type="nucleotide sequence ID" value="NC_009712.1"/>
</dbReference>
<proteinExistence type="predicted"/>
<keyword evidence="5" id="KW-0131">Cell cycle</keyword>